<protein>
    <recommendedName>
        <fullName evidence="3">ParB/Sulfiredoxin domain-containing protein</fullName>
    </recommendedName>
</protein>
<gene>
    <name evidence="1" type="ORF">GCM10022214_78010</name>
</gene>
<accession>A0ABP7X0H4</accession>
<dbReference type="Proteomes" id="UP001500683">
    <property type="component" value="Unassembled WGS sequence"/>
</dbReference>
<dbReference type="EMBL" id="BAAAZG010000061">
    <property type="protein sequence ID" value="GAA4100938.1"/>
    <property type="molecule type" value="Genomic_DNA"/>
</dbReference>
<name>A0ABP7X0H4_9ACTN</name>
<sequence>MSQREFFQFLAYRWDVTKAQQIAATLPVHRFDPQPWFGWLNAVALNEEHISTVDLDRPIIAVRLREAEGNAMIIDGWHRIARAQREGVTALPIVVLSEDQEYQVRIFGGDKPGKHGS</sequence>
<evidence type="ECO:0000313" key="2">
    <source>
        <dbReference type="Proteomes" id="UP001500683"/>
    </source>
</evidence>
<evidence type="ECO:0008006" key="3">
    <source>
        <dbReference type="Google" id="ProtNLM"/>
    </source>
</evidence>
<organism evidence="1 2">
    <name type="scientific">Actinomadura miaoliensis</name>
    <dbReference type="NCBI Taxonomy" id="430685"/>
    <lineage>
        <taxon>Bacteria</taxon>
        <taxon>Bacillati</taxon>
        <taxon>Actinomycetota</taxon>
        <taxon>Actinomycetes</taxon>
        <taxon>Streptosporangiales</taxon>
        <taxon>Thermomonosporaceae</taxon>
        <taxon>Actinomadura</taxon>
    </lineage>
</organism>
<dbReference type="InterPro" id="IPR036086">
    <property type="entry name" value="ParB/Sulfiredoxin_sf"/>
</dbReference>
<dbReference type="Gene3D" id="3.90.1530.10">
    <property type="entry name" value="Conserved hypothetical protein from pyrococcus furiosus pfu- 392566-001, ParB domain"/>
    <property type="match status" value="1"/>
</dbReference>
<proteinExistence type="predicted"/>
<dbReference type="SUPFAM" id="SSF110849">
    <property type="entry name" value="ParB/Sulfiredoxin"/>
    <property type="match status" value="1"/>
</dbReference>
<dbReference type="RefSeq" id="WP_344957674.1">
    <property type="nucleotide sequence ID" value="NZ_BAAAZG010000061.1"/>
</dbReference>
<evidence type="ECO:0000313" key="1">
    <source>
        <dbReference type="EMBL" id="GAA4100938.1"/>
    </source>
</evidence>
<comment type="caution">
    <text evidence="1">The sequence shown here is derived from an EMBL/GenBank/DDBJ whole genome shotgun (WGS) entry which is preliminary data.</text>
</comment>
<reference evidence="2" key="1">
    <citation type="journal article" date="2019" name="Int. J. Syst. Evol. Microbiol.">
        <title>The Global Catalogue of Microorganisms (GCM) 10K type strain sequencing project: providing services to taxonomists for standard genome sequencing and annotation.</title>
        <authorList>
            <consortium name="The Broad Institute Genomics Platform"/>
            <consortium name="The Broad Institute Genome Sequencing Center for Infectious Disease"/>
            <person name="Wu L."/>
            <person name="Ma J."/>
        </authorList>
    </citation>
    <scope>NUCLEOTIDE SEQUENCE [LARGE SCALE GENOMIC DNA]</scope>
    <source>
        <strain evidence="2">JCM 16702</strain>
    </source>
</reference>
<keyword evidence="2" id="KW-1185">Reference proteome</keyword>